<name>A0A510URP6_9CELL</name>
<evidence type="ECO:0000313" key="2">
    <source>
        <dbReference type="Proteomes" id="UP000321386"/>
    </source>
</evidence>
<evidence type="ECO:0008006" key="3">
    <source>
        <dbReference type="Google" id="ProtNLM"/>
    </source>
</evidence>
<dbReference type="GO" id="GO:0016705">
    <property type="term" value="F:oxidoreductase activity, acting on paired donors, with incorporation or reduction of molecular oxygen"/>
    <property type="evidence" value="ECO:0007669"/>
    <property type="project" value="InterPro"/>
</dbReference>
<comment type="caution">
    <text evidence="1">The sequence shown here is derived from an EMBL/GenBank/DDBJ whole genome shotgun (WGS) entry which is preliminary data.</text>
</comment>
<accession>A0A510URP6</accession>
<dbReference type="OrthoDB" id="4829017at2"/>
<organism evidence="1 2">
    <name type="scientific">Cellulomonas persica</name>
    <dbReference type="NCBI Taxonomy" id="76861"/>
    <lineage>
        <taxon>Bacteria</taxon>
        <taxon>Bacillati</taxon>
        <taxon>Actinomycetota</taxon>
        <taxon>Actinomycetes</taxon>
        <taxon>Micrococcales</taxon>
        <taxon>Cellulomonadaceae</taxon>
        <taxon>Cellulomonas</taxon>
    </lineage>
</organism>
<dbReference type="Gene3D" id="3.20.20.30">
    <property type="entry name" value="Luciferase-like domain"/>
    <property type="match status" value="1"/>
</dbReference>
<proteinExistence type="predicted"/>
<keyword evidence="2" id="KW-1185">Reference proteome</keyword>
<dbReference type="SUPFAM" id="SSF51679">
    <property type="entry name" value="Bacterial luciferase-like"/>
    <property type="match status" value="1"/>
</dbReference>
<sequence length="179" mass="19193">MAQPLTHVRAPRTLHVDRPVVRAPHDEPAPRRGPEFVIDDSTLDPTTIALAAARADVIRLRHGAGLPTYAAVRALVRMLDDEVAAVGRDRDDVLVVLEVETVVAADEADAERRRGHLAYAAAFSHLSWQPGETMIVAPLDALAVEVDEVVRRTGVDAVELALVGASRRLAPQVTAALTG</sequence>
<protein>
    <recommendedName>
        <fullName evidence="3">Luciferase-like domain-containing protein</fullName>
    </recommendedName>
</protein>
<dbReference type="RefSeq" id="WP_146805584.1">
    <property type="nucleotide sequence ID" value="NZ_BJUA01000004.1"/>
</dbReference>
<dbReference type="InterPro" id="IPR036661">
    <property type="entry name" value="Luciferase-like_sf"/>
</dbReference>
<dbReference type="AlphaFoldDB" id="A0A510URP6"/>
<gene>
    <name evidence="1" type="ORF">CPE01_10360</name>
</gene>
<evidence type="ECO:0000313" key="1">
    <source>
        <dbReference type="EMBL" id="GEK17303.1"/>
    </source>
</evidence>
<dbReference type="Proteomes" id="UP000321386">
    <property type="component" value="Unassembled WGS sequence"/>
</dbReference>
<dbReference type="EMBL" id="BJUA01000004">
    <property type="protein sequence ID" value="GEK17303.1"/>
    <property type="molecule type" value="Genomic_DNA"/>
</dbReference>
<reference evidence="1 2" key="1">
    <citation type="submission" date="2019-07" db="EMBL/GenBank/DDBJ databases">
        <title>Whole genome shotgun sequence of Cellulomonas persica NBRC 101101.</title>
        <authorList>
            <person name="Hosoyama A."/>
            <person name="Uohara A."/>
            <person name="Ohji S."/>
            <person name="Ichikawa N."/>
        </authorList>
    </citation>
    <scope>NUCLEOTIDE SEQUENCE [LARGE SCALE GENOMIC DNA]</scope>
    <source>
        <strain evidence="1 2">NBRC 101101</strain>
    </source>
</reference>